<dbReference type="SUPFAM" id="SSF50129">
    <property type="entry name" value="GroES-like"/>
    <property type="match status" value="1"/>
</dbReference>
<dbReference type="Gene3D" id="3.90.180.10">
    <property type="entry name" value="Medium-chain alcohol dehydrogenases, catalytic domain"/>
    <property type="match status" value="1"/>
</dbReference>
<dbReference type="Pfam" id="PF13602">
    <property type="entry name" value="ADH_zinc_N_2"/>
    <property type="match status" value="1"/>
</dbReference>
<dbReference type="InterPro" id="IPR051603">
    <property type="entry name" value="Zinc-ADH_QOR/CCCR"/>
</dbReference>
<dbReference type="Proteomes" id="UP001276300">
    <property type="component" value="Unassembled WGS sequence"/>
</dbReference>
<dbReference type="GO" id="GO:0003723">
    <property type="term" value="F:RNA binding"/>
    <property type="evidence" value="ECO:0007669"/>
    <property type="project" value="UniProtKB-KW"/>
</dbReference>
<evidence type="ECO:0000256" key="4">
    <source>
        <dbReference type="ARBA" id="ARBA00022857"/>
    </source>
</evidence>
<dbReference type="GO" id="GO:0008270">
    <property type="term" value="F:zinc ion binding"/>
    <property type="evidence" value="ECO:0007669"/>
    <property type="project" value="InterPro"/>
</dbReference>
<evidence type="ECO:0000256" key="3">
    <source>
        <dbReference type="ARBA" id="ARBA00022490"/>
    </source>
</evidence>
<comment type="caution">
    <text evidence="7">The sequence shown here is derived from an EMBL/GenBank/DDBJ whole genome shotgun (WGS) entry which is preliminary data.</text>
</comment>
<dbReference type="Pfam" id="PF08240">
    <property type="entry name" value="ADH_N"/>
    <property type="match status" value="1"/>
</dbReference>
<keyword evidence="3" id="KW-0963">Cytoplasm</keyword>
<reference evidence="7" key="1">
    <citation type="journal article" date="2023" name="J Glob Antimicrob Resist">
        <title>Emergence of NDM-1 and KPC-3 carbapenemases in Kluyvera cryocrescens: Investigating genetic heterogeneity and acquisition routes of blaNDM-1 in Enterobacterales species in Portugal.</title>
        <authorList>
            <person name="Loiodice M."/>
            <person name="Ribeiro M."/>
            <person name="Peixe L."/>
            <person name="Novais A."/>
        </authorList>
    </citation>
    <scope>NUCLEOTIDE SEQUENCE</scope>
    <source>
        <strain evidence="7">K629</strain>
    </source>
</reference>
<dbReference type="Gene3D" id="3.40.50.720">
    <property type="entry name" value="NAD(P)-binding Rossmann-like Domain"/>
    <property type="match status" value="1"/>
</dbReference>
<dbReference type="SMART" id="SM00829">
    <property type="entry name" value="PKS_ER"/>
    <property type="match status" value="1"/>
</dbReference>
<evidence type="ECO:0000256" key="5">
    <source>
        <dbReference type="ARBA" id="ARBA00022884"/>
    </source>
</evidence>
<dbReference type="PROSITE" id="PS01162">
    <property type="entry name" value="QOR_ZETA_CRYSTAL"/>
    <property type="match status" value="1"/>
</dbReference>
<dbReference type="PANTHER" id="PTHR44154:SF1">
    <property type="entry name" value="QUINONE OXIDOREDUCTASE"/>
    <property type="match status" value="1"/>
</dbReference>
<keyword evidence="7" id="KW-0560">Oxidoreductase</keyword>
<dbReference type="EMBL" id="JAUEQX010000006">
    <property type="protein sequence ID" value="MDW3776527.1"/>
    <property type="molecule type" value="Genomic_DNA"/>
</dbReference>
<keyword evidence="4" id="KW-0521">NADP</keyword>
<dbReference type="InterPro" id="IPR002364">
    <property type="entry name" value="Quin_OxRdtase/zeta-crystal_CS"/>
</dbReference>
<evidence type="ECO:0000313" key="7">
    <source>
        <dbReference type="EMBL" id="MDW3776527.1"/>
    </source>
</evidence>
<keyword evidence="5" id="KW-0694">RNA-binding</keyword>
<dbReference type="SUPFAM" id="SSF51735">
    <property type="entry name" value="NAD(P)-binding Rossmann-fold domains"/>
    <property type="match status" value="1"/>
</dbReference>
<dbReference type="GO" id="GO:0016491">
    <property type="term" value="F:oxidoreductase activity"/>
    <property type="evidence" value="ECO:0007669"/>
    <property type="project" value="UniProtKB-KW"/>
</dbReference>
<feature type="domain" description="Enoyl reductase (ER)" evidence="6">
    <location>
        <begin position="33"/>
        <end position="321"/>
    </location>
</feature>
<dbReference type="InterPro" id="IPR011032">
    <property type="entry name" value="GroES-like_sf"/>
</dbReference>
<protein>
    <submittedName>
        <fullName evidence="7">NADP-dependent oxidoreductase</fullName>
        <ecNumber evidence="7">1.-.-.-</ecNumber>
    </submittedName>
</protein>
<dbReference type="CDD" id="cd05289">
    <property type="entry name" value="MDR_like_2"/>
    <property type="match status" value="1"/>
</dbReference>
<gene>
    <name evidence="7" type="ORF">QWU01_06840</name>
</gene>
<name>A0AAW9C6R1_KLUCR</name>
<dbReference type="EC" id="1.-.-.-" evidence="7"/>
<evidence type="ECO:0000256" key="2">
    <source>
        <dbReference type="ARBA" id="ARBA00011881"/>
    </source>
</evidence>
<comment type="subunit">
    <text evidence="2">Homotetramer.</text>
</comment>
<dbReference type="AlphaFoldDB" id="A0AAW9C6R1"/>
<evidence type="ECO:0000259" key="6">
    <source>
        <dbReference type="SMART" id="SM00829"/>
    </source>
</evidence>
<dbReference type="InterPro" id="IPR013154">
    <property type="entry name" value="ADH-like_N"/>
</dbReference>
<sequence length="324" mass="33910">MSNSSYKSLPTSSYPLSGDSHRTMKAIRYHAFGGPEVLKTDEIAVPHAGSGQIRIVVHCVGVNPSDWKRREGQYASFEAAEFPLAIGVEASGIVDEIGDGVTGVAIGDAVFGFGEGTVAEQVILTHWAAKPATVSFEVASGLPVIIDTATRALGEINIKPGQTLLVSGAAGGIGTAIVQLARLRGITVIGTASSPKHDYLASLGAVPTTYGPDLKERVSQLAPMGIDAAIDVAGSGILPELISIVENPKQVLSVADFSAEQYGAKFSHGPPKQPEIAFADVANLCARGLFTLHIQDVYTFEQTAQAHRVSAEGHVTGKLVIRIF</sequence>
<comment type="subcellular location">
    <subcellularLocation>
        <location evidence="1">Cytoplasm</location>
    </subcellularLocation>
</comment>
<evidence type="ECO:0000313" key="8">
    <source>
        <dbReference type="Proteomes" id="UP001276300"/>
    </source>
</evidence>
<organism evidence="7 8">
    <name type="scientific">Kluyvera cryocrescens</name>
    <name type="common">Kluyvera citrophila</name>
    <dbReference type="NCBI Taxonomy" id="580"/>
    <lineage>
        <taxon>Bacteria</taxon>
        <taxon>Pseudomonadati</taxon>
        <taxon>Pseudomonadota</taxon>
        <taxon>Gammaproteobacteria</taxon>
        <taxon>Enterobacterales</taxon>
        <taxon>Enterobacteriaceae</taxon>
        <taxon>Kluyvera</taxon>
    </lineage>
</organism>
<dbReference type="InterPro" id="IPR020843">
    <property type="entry name" value="ER"/>
</dbReference>
<dbReference type="InterPro" id="IPR036291">
    <property type="entry name" value="NAD(P)-bd_dom_sf"/>
</dbReference>
<proteinExistence type="predicted"/>
<dbReference type="PANTHER" id="PTHR44154">
    <property type="entry name" value="QUINONE OXIDOREDUCTASE"/>
    <property type="match status" value="1"/>
</dbReference>
<evidence type="ECO:0000256" key="1">
    <source>
        <dbReference type="ARBA" id="ARBA00004496"/>
    </source>
</evidence>
<accession>A0AAW9C6R1</accession>
<dbReference type="GO" id="GO:0005737">
    <property type="term" value="C:cytoplasm"/>
    <property type="evidence" value="ECO:0007669"/>
    <property type="project" value="UniProtKB-SubCell"/>
</dbReference>